<dbReference type="OrthoDB" id="5839847at2759"/>
<feature type="signal peptide" evidence="1">
    <location>
        <begin position="1"/>
        <end position="16"/>
    </location>
</feature>
<evidence type="ECO:0000313" key="4">
    <source>
        <dbReference type="WBParaSite" id="TCLT_0000337601-mRNA-1"/>
    </source>
</evidence>
<reference evidence="4" key="1">
    <citation type="submission" date="2017-02" db="UniProtKB">
        <authorList>
            <consortium name="WormBaseParasite"/>
        </authorList>
    </citation>
    <scope>IDENTIFICATION</scope>
</reference>
<organism evidence="4">
    <name type="scientific">Thelazia callipaeda</name>
    <name type="common">Oriental eyeworm</name>
    <name type="synonym">Parasitic nematode</name>
    <dbReference type="NCBI Taxonomy" id="103827"/>
    <lineage>
        <taxon>Eukaryota</taxon>
        <taxon>Metazoa</taxon>
        <taxon>Ecdysozoa</taxon>
        <taxon>Nematoda</taxon>
        <taxon>Chromadorea</taxon>
        <taxon>Rhabditida</taxon>
        <taxon>Spirurina</taxon>
        <taxon>Spiruromorpha</taxon>
        <taxon>Thelazioidea</taxon>
        <taxon>Thelaziidae</taxon>
        <taxon>Thelazia</taxon>
    </lineage>
</organism>
<proteinExistence type="predicted"/>
<dbReference type="GO" id="GO:0004623">
    <property type="term" value="F:phospholipase A2 activity"/>
    <property type="evidence" value="ECO:0007669"/>
    <property type="project" value="InterPro"/>
</dbReference>
<dbReference type="InterPro" id="IPR036444">
    <property type="entry name" value="PLipase_A2_dom_sf"/>
</dbReference>
<name>A0A0N5CT18_THECL</name>
<dbReference type="EMBL" id="UYYF01001364">
    <property type="protein sequence ID" value="VDM99797.1"/>
    <property type="molecule type" value="Genomic_DNA"/>
</dbReference>
<reference evidence="2 3" key="2">
    <citation type="submission" date="2018-11" db="EMBL/GenBank/DDBJ databases">
        <authorList>
            <consortium name="Pathogen Informatics"/>
        </authorList>
    </citation>
    <scope>NUCLEOTIDE SEQUENCE [LARGE SCALE GENOMIC DNA]</scope>
</reference>
<evidence type="ECO:0000313" key="2">
    <source>
        <dbReference type="EMBL" id="VDM99797.1"/>
    </source>
</evidence>
<dbReference type="Proteomes" id="UP000276776">
    <property type="component" value="Unassembled WGS sequence"/>
</dbReference>
<evidence type="ECO:0000256" key="1">
    <source>
        <dbReference type="SAM" id="SignalP"/>
    </source>
</evidence>
<dbReference type="GO" id="GO:0050482">
    <property type="term" value="P:arachidonate secretion"/>
    <property type="evidence" value="ECO:0007669"/>
    <property type="project" value="InterPro"/>
</dbReference>
<dbReference type="Gene3D" id="1.20.90.10">
    <property type="entry name" value="Phospholipase A2 domain"/>
    <property type="match status" value="1"/>
</dbReference>
<feature type="chain" id="PRO_5043126463" evidence="1">
    <location>
        <begin position="17"/>
        <end position="67"/>
    </location>
</feature>
<protein>
    <submittedName>
        <fullName evidence="4">PA2c domain-containing protein</fullName>
    </submittedName>
</protein>
<gene>
    <name evidence="2" type="ORF">TCLT_LOCUS3369</name>
</gene>
<accession>A0A0N5CT18</accession>
<dbReference type="OMA" id="SECYLSY"/>
<dbReference type="WBParaSite" id="TCLT_0000337601-mRNA-1">
    <property type="protein sequence ID" value="TCLT_0000337601-mRNA-1"/>
    <property type="gene ID" value="TCLT_0000337601"/>
</dbReference>
<dbReference type="SUPFAM" id="SSF48619">
    <property type="entry name" value="Phospholipase A2, PLA2"/>
    <property type="match status" value="1"/>
</dbReference>
<keyword evidence="1" id="KW-0732">Signal</keyword>
<dbReference type="AlphaFoldDB" id="A0A0N5CT18"/>
<dbReference type="GO" id="GO:0006644">
    <property type="term" value="P:phospholipid metabolic process"/>
    <property type="evidence" value="ECO:0007669"/>
    <property type="project" value="InterPro"/>
</dbReference>
<evidence type="ECO:0000313" key="3">
    <source>
        <dbReference type="Proteomes" id="UP000276776"/>
    </source>
</evidence>
<dbReference type="STRING" id="103827.A0A0N5CT18"/>
<sequence length="67" mass="7404">MKYVFIVSYFFFPSSAFSVASESRDTAMWNLCGMSECYLSYSGIAFIDYGCYCGFGGSGIPVNEIDT</sequence>
<keyword evidence="3" id="KW-1185">Reference proteome</keyword>